<evidence type="ECO:0000256" key="2">
    <source>
        <dbReference type="SAM" id="Phobius"/>
    </source>
</evidence>
<keyword evidence="2" id="KW-0472">Membrane</keyword>
<feature type="transmembrane region" description="Helical" evidence="2">
    <location>
        <begin position="432"/>
        <end position="452"/>
    </location>
</feature>
<name>A0A836B344_CHLIN</name>
<feature type="transmembrane region" description="Helical" evidence="2">
    <location>
        <begin position="588"/>
        <end position="611"/>
    </location>
</feature>
<dbReference type="OrthoDB" id="10609042at2759"/>
<sequence length="619" mass="64749">MDAFDELFKAAERQRGGSGEAAGGASARLAEVTADASARNLEYEHGRVLETAKAQRLAGGSGSIILTPTSEKDMKDTMAASASLSAVMQQQSGKNGHAVVLMAMLPHARMLGMPSSAHACMPIAVLAGAVAQGAPLTTAAEKAVEGDLAGVDVDEGMQLRQDLLVGVASALPADAEALLAHVSEGGRAGVLELLDTLRRAEECLRADPVAAAAAACLGDGKGQLPAAYLDPAAAVAAVATRHRELAKITFLFLYGATPMEGGGLAAQLVAPQSTRDRLRTDQQQGAATMFGPGEAVTVFYGHGHASAVSLRGSTLRMQYLAEPDTAAAFSKCVVQLPDEMAEIAEIAVTAAPAAVASESDGGARPMTHRRGTASTPTASTPTTSTPTANTPTANMPTGNRQNADDDKDGNDRPPRRQPLPSEPVLSAADKRLIIMAIVRVIIPTLLVFIMVMRICDTATYGMNLFHSFTPQSMTNAMLGMWDHLRAVFNPVKQPQSMLDRLASTLASSLASAVSSSSLIVRDAAARVQRSWYRHEDAVASALDLMLDRMQLGSKSAPTSFDTLALHVIEGLLLGGGLDFWSADELCQYAPWIGGATAAAAAMATLGFARYLSKRYLSKR</sequence>
<feature type="region of interest" description="Disordered" evidence="1">
    <location>
        <begin position="355"/>
        <end position="423"/>
    </location>
</feature>
<keyword evidence="4" id="KW-1185">Reference proteome</keyword>
<evidence type="ECO:0008006" key="5">
    <source>
        <dbReference type="Google" id="ProtNLM"/>
    </source>
</evidence>
<dbReference type="Proteomes" id="UP000650467">
    <property type="component" value="Unassembled WGS sequence"/>
</dbReference>
<reference evidence="3" key="1">
    <citation type="journal article" date="2020" name="bioRxiv">
        <title>Comparative genomics of Chlamydomonas.</title>
        <authorList>
            <person name="Craig R.J."/>
            <person name="Hasan A.R."/>
            <person name="Ness R.W."/>
            <person name="Keightley P.D."/>
        </authorList>
    </citation>
    <scope>NUCLEOTIDE SEQUENCE</scope>
    <source>
        <strain evidence="3">SAG 7.73</strain>
    </source>
</reference>
<keyword evidence="2" id="KW-1133">Transmembrane helix</keyword>
<feature type="transmembrane region" description="Helical" evidence="2">
    <location>
        <begin position="563"/>
        <end position="582"/>
    </location>
</feature>
<comment type="caution">
    <text evidence="3">The sequence shown here is derived from an EMBL/GenBank/DDBJ whole genome shotgun (WGS) entry which is preliminary data.</text>
</comment>
<dbReference type="AlphaFoldDB" id="A0A836B344"/>
<proteinExistence type="predicted"/>
<protein>
    <recommendedName>
        <fullName evidence="5">Transmembrane protein</fullName>
    </recommendedName>
</protein>
<evidence type="ECO:0000256" key="1">
    <source>
        <dbReference type="SAM" id="MobiDB-lite"/>
    </source>
</evidence>
<accession>A0A836B344</accession>
<organism evidence="3 4">
    <name type="scientific">Chlamydomonas incerta</name>
    <dbReference type="NCBI Taxonomy" id="51695"/>
    <lineage>
        <taxon>Eukaryota</taxon>
        <taxon>Viridiplantae</taxon>
        <taxon>Chlorophyta</taxon>
        <taxon>core chlorophytes</taxon>
        <taxon>Chlorophyceae</taxon>
        <taxon>CS clade</taxon>
        <taxon>Chlamydomonadales</taxon>
        <taxon>Chlamydomonadaceae</taxon>
        <taxon>Chlamydomonas</taxon>
    </lineage>
</organism>
<keyword evidence="2" id="KW-0812">Transmembrane</keyword>
<feature type="compositionally biased region" description="Low complexity" evidence="1">
    <location>
        <begin position="372"/>
        <end position="394"/>
    </location>
</feature>
<gene>
    <name evidence="3" type="ORF">HXX76_000888</name>
</gene>
<dbReference type="EMBL" id="JAEHOC010000001">
    <property type="protein sequence ID" value="KAG2446300.1"/>
    <property type="molecule type" value="Genomic_DNA"/>
</dbReference>
<evidence type="ECO:0000313" key="4">
    <source>
        <dbReference type="Proteomes" id="UP000650467"/>
    </source>
</evidence>
<evidence type="ECO:0000313" key="3">
    <source>
        <dbReference type="EMBL" id="KAG2446300.1"/>
    </source>
</evidence>